<dbReference type="PANTHER" id="PTHR42879">
    <property type="entry name" value="3-OXOACYL-(ACYL-CARRIER-PROTEIN) REDUCTASE"/>
    <property type="match status" value="1"/>
</dbReference>
<organism evidence="2 3">
    <name type="scientific">Nocardioides conyzicola</name>
    <dbReference type="NCBI Taxonomy" id="1651781"/>
    <lineage>
        <taxon>Bacteria</taxon>
        <taxon>Bacillati</taxon>
        <taxon>Actinomycetota</taxon>
        <taxon>Actinomycetes</taxon>
        <taxon>Propionibacteriales</taxon>
        <taxon>Nocardioidaceae</taxon>
        <taxon>Nocardioides</taxon>
    </lineage>
</organism>
<sequence length="259" mass="26068">MDLDLTGRTVVVTGASRGIGLAVTRAFVAEGARVVAGARSTTPELAALADGGEVTIVEVDLSTPDGPAQLVAAAGPRVDVLVNNVGSAHPRPDGFLEITDEMWHATLELDLMASVRAIRAVVPVMQAYGAGAIVNIGSVNARLPDPLVLDYSAAKAAAGSMAKSLSKELGPHGIRVNSVDPGPVATDLWLGKGGVADVVGGAHGASPEDVAAGAAASMVTGRFTRPEEVADLVLVLASPRFGNVTGSNVVIDGGLITTL</sequence>
<dbReference type="PROSITE" id="PS00061">
    <property type="entry name" value="ADH_SHORT"/>
    <property type="match status" value="1"/>
</dbReference>
<dbReference type="PRINTS" id="PR00081">
    <property type="entry name" value="GDHRDH"/>
</dbReference>
<dbReference type="InterPro" id="IPR050259">
    <property type="entry name" value="SDR"/>
</dbReference>
<dbReference type="InterPro" id="IPR020904">
    <property type="entry name" value="Sc_DH/Rdtase_CS"/>
</dbReference>
<dbReference type="SUPFAM" id="SSF51735">
    <property type="entry name" value="NAD(P)-binding Rossmann-fold domains"/>
    <property type="match status" value="1"/>
</dbReference>
<evidence type="ECO:0000256" key="1">
    <source>
        <dbReference type="ARBA" id="ARBA00006484"/>
    </source>
</evidence>
<dbReference type="PRINTS" id="PR00080">
    <property type="entry name" value="SDRFAMILY"/>
</dbReference>
<dbReference type="Gene3D" id="3.40.50.720">
    <property type="entry name" value="NAD(P)-binding Rossmann-like Domain"/>
    <property type="match status" value="1"/>
</dbReference>
<proteinExistence type="inferred from homology"/>
<comment type="similarity">
    <text evidence="1">Belongs to the short-chain dehydrogenases/reductases (SDR) family.</text>
</comment>
<accession>A0ABP8X7M8</accession>
<dbReference type="Pfam" id="PF13561">
    <property type="entry name" value="adh_short_C2"/>
    <property type="match status" value="1"/>
</dbReference>
<keyword evidence="3" id="KW-1185">Reference proteome</keyword>
<reference evidence="3" key="1">
    <citation type="journal article" date="2019" name="Int. J. Syst. Evol. Microbiol.">
        <title>The Global Catalogue of Microorganisms (GCM) 10K type strain sequencing project: providing services to taxonomists for standard genome sequencing and annotation.</title>
        <authorList>
            <consortium name="The Broad Institute Genomics Platform"/>
            <consortium name="The Broad Institute Genome Sequencing Center for Infectious Disease"/>
            <person name="Wu L."/>
            <person name="Ma J."/>
        </authorList>
    </citation>
    <scope>NUCLEOTIDE SEQUENCE [LARGE SCALE GENOMIC DNA]</scope>
    <source>
        <strain evidence="3">JCM 18531</strain>
    </source>
</reference>
<dbReference type="RefSeq" id="WP_345521081.1">
    <property type="nucleotide sequence ID" value="NZ_BAABKM010000002.1"/>
</dbReference>
<dbReference type="InterPro" id="IPR036291">
    <property type="entry name" value="NAD(P)-bd_dom_sf"/>
</dbReference>
<evidence type="ECO:0000313" key="3">
    <source>
        <dbReference type="Proteomes" id="UP001499974"/>
    </source>
</evidence>
<dbReference type="Proteomes" id="UP001499974">
    <property type="component" value="Unassembled WGS sequence"/>
</dbReference>
<dbReference type="PANTHER" id="PTHR42879:SF6">
    <property type="entry name" value="NADPH-DEPENDENT REDUCTASE BACG"/>
    <property type="match status" value="1"/>
</dbReference>
<name>A0ABP8X7M8_9ACTN</name>
<evidence type="ECO:0000313" key="2">
    <source>
        <dbReference type="EMBL" id="GAA4702492.1"/>
    </source>
</evidence>
<gene>
    <name evidence="2" type="ORF">GCM10023349_19740</name>
</gene>
<protein>
    <submittedName>
        <fullName evidence="2">SDR family oxidoreductase</fullName>
    </submittedName>
</protein>
<comment type="caution">
    <text evidence="2">The sequence shown here is derived from an EMBL/GenBank/DDBJ whole genome shotgun (WGS) entry which is preliminary data.</text>
</comment>
<dbReference type="EMBL" id="BAABKM010000002">
    <property type="protein sequence ID" value="GAA4702492.1"/>
    <property type="molecule type" value="Genomic_DNA"/>
</dbReference>
<dbReference type="InterPro" id="IPR002347">
    <property type="entry name" value="SDR_fam"/>
</dbReference>